<keyword evidence="2" id="KW-1185">Reference proteome</keyword>
<dbReference type="AlphaFoldDB" id="A0AAV1EGF4"/>
<protein>
    <submittedName>
        <fullName evidence="1">OLC1v1020428C1</fullName>
    </submittedName>
</protein>
<organism evidence="1 2">
    <name type="scientific">Oldenlandia corymbosa var. corymbosa</name>
    <dbReference type="NCBI Taxonomy" id="529605"/>
    <lineage>
        <taxon>Eukaryota</taxon>
        <taxon>Viridiplantae</taxon>
        <taxon>Streptophyta</taxon>
        <taxon>Embryophyta</taxon>
        <taxon>Tracheophyta</taxon>
        <taxon>Spermatophyta</taxon>
        <taxon>Magnoliopsida</taxon>
        <taxon>eudicotyledons</taxon>
        <taxon>Gunneridae</taxon>
        <taxon>Pentapetalae</taxon>
        <taxon>asterids</taxon>
        <taxon>lamiids</taxon>
        <taxon>Gentianales</taxon>
        <taxon>Rubiaceae</taxon>
        <taxon>Rubioideae</taxon>
        <taxon>Spermacoceae</taxon>
        <taxon>Hedyotis-Oldenlandia complex</taxon>
        <taxon>Oldenlandia</taxon>
    </lineage>
</organism>
<dbReference type="EMBL" id="OX459126">
    <property type="protein sequence ID" value="CAI9118812.1"/>
    <property type="molecule type" value="Genomic_DNA"/>
</dbReference>
<proteinExistence type="predicted"/>
<evidence type="ECO:0000313" key="2">
    <source>
        <dbReference type="Proteomes" id="UP001161247"/>
    </source>
</evidence>
<accession>A0AAV1EGF4</accession>
<dbReference type="Proteomes" id="UP001161247">
    <property type="component" value="Chromosome 9"/>
</dbReference>
<reference evidence="1" key="1">
    <citation type="submission" date="2023-03" db="EMBL/GenBank/DDBJ databases">
        <authorList>
            <person name="Julca I."/>
        </authorList>
    </citation>
    <scope>NUCLEOTIDE SEQUENCE</scope>
</reference>
<gene>
    <name evidence="1" type="ORF">OLC1_LOCUS24598</name>
</gene>
<evidence type="ECO:0000313" key="1">
    <source>
        <dbReference type="EMBL" id="CAI9118812.1"/>
    </source>
</evidence>
<sequence>MRHCVIEKDGLLEVSGFVDPDLLVKALGKAKSKMELKWLQFGKCSTNLFGPDRRQFMMIQPAAPPPPVITPAPPSPLQATGFGYPPGARYPYRHDGRLYGSDIHPYYDGNEGCHIM</sequence>
<name>A0AAV1EGF4_OLDCO</name>